<protein>
    <submittedName>
        <fullName evidence="1">Uncharacterized protein</fullName>
    </submittedName>
</protein>
<dbReference type="EMBL" id="GBXM01068643">
    <property type="protein sequence ID" value="JAH39934.1"/>
    <property type="molecule type" value="Transcribed_RNA"/>
</dbReference>
<organism evidence="1">
    <name type="scientific">Anguilla anguilla</name>
    <name type="common">European freshwater eel</name>
    <name type="synonym">Muraena anguilla</name>
    <dbReference type="NCBI Taxonomy" id="7936"/>
    <lineage>
        <taxon>Eukaryota</taxon>
        <taxon>Metazoa</taxon>
        <taxon>Chordata</taxon>
        <taxon>Craniata</taxon>
        <taxon>Vertebrata</taxon>
        <taxon>Euteleostomi</taxon>
        <taxon>Actinopterygii</taxon>
        <taxon>Neopterygii</taxon>
        <taxon>Teleostei</taxon>
        <taxon>Anguilliformes</taxon>
        <taxon>Anguillidae</taxon>
        <taxon>Anguilla</taxon>
    </lineage>
</organism>
<evidence type="ECO:0000313" key="1">
    <source>
        <dbReference type="EMBL" id="JAH39934.1"/>
    </source>
</evidence>
<reference evidence="1" key="2">
    <citation type="journal article" date="2015" name="Fish Shellfish Immunol.">
        <title>Early steps in the European eel (Anguilla anguilla)-Vibrio vulnificus interaction in the gills: Role of the RtxA13 toxin.</title>
        <authorList>
            <person name="Callol A."/>
            <person name="Pajuelo D."/>
            <person name="Ebbesson L."/>
            <person name="Teles M."/>
            <person name="MacKenzie S."/>
            <person name="Amaro C."/>
        </authorList>
    </citation>
    <scope>NUCLEOTIDE SEQUENCE</scope>
</reference>
<reference evidence="1" key="1">
    <citation type="submission" date="2014-11" db="EMBL/GenBank/DDBJ databases">
        <authorList>
            <person name="Amaro Gonzalez C."/>
        </authorList>
    </citation>
    <scope>NUCLEOTIDE SEQUENCE</scope>
</reference>
<name>A0A0E9SEY2_ANGAN</name>
<sequence>MLPLVVQRK</sequence>
<accession>A0A0E9SEY2</accession>
<proteinExistence type="predicted"/>